<feature type="transmembrane region" description="Helical" evidence="6">
    <location>
        <begin position="102"/>
        <end position="122"/>
    </location>
</feature>
<evidence type="ECO:0000256" key="1">
    <source>
        <dbReference type="ARBA" id="ARBA00004651"/>
    </source>
</evidence>
<feature type="transmembrane region" description="Helical" evidence="6">
    <location>
        <begin position="128"/>
        <end position="156"/>
    </location>
</feature>
<dbReference type="RefSeq" id="WP_015803519.1">
    <property type="nucleotide sequence ID" value="NC_013093.1"/>
</dbReference>
<dbReference type="SUPFAM" id="SSF103473">
    <property type="entry name" value="MFS general substrate transporter"/>
    <property type="match status" value="1"/>
</dbReference>
<evidence type="ECO:0000313" key="9">
    <source>
        <dbReference type="Proteomes" id="UP000002213"/>
    </source>
</evidence>
<dbReference type="InterPro" id="IPR011701">
    <property type="entry name" value="MFS"/>
</dbReference>
<dbReference type="InterPro" id="IPR020846">
    <property type="entry name" value="MFS_dom"/>
</dbReference>
<reference evidence="8 9" key="1">
    <citation type="journal article" date="2009" name="Stand. Genomic Sci.">
        <title>Complete genome sequence of Actinosynnema mirum type strain (101).</title>
        <authorList>
            <person name="Land M."/>
            <person name="Lapidus A."/>
            <person name="Mayilraj S."/>
            <person name="Chen F."/>
            <person name="Copeland A."/>
            <person name="Del Rio T.G."/>
            <person name="Nolan M."/>
            <person name="Lucas S."/>
            <person name="Tice H."/>
            <person name="Cheng J.F."/>
            <person name="Chertkov O."/>
            <person name="Bruce D."/>
            <person name="Goodwin L."/>
            <person name="Pitluck S."/>
            <person name="Rohde M."/>
            <person name="Goker M."/>
            <person name="Pati A."/>
            <person name="Ivanova N."/>
            <person name="Mavromatis K."/>
            <person name="Chen A."/>
            <person name="Palaniappan K."/>
            <person name="Hauser L."/>
            <person name="Chang Y.J."/>
            <person name="Jeffries C.C."/>
            <person name="Brettin T."/>
            <person name="Detter J.C."/>
            <person name="Han C."/>
            <person name="Chain P."/>
            <person name="Tindall B.J."/>
            <person name="Bristow J."/>
            <person name="Eisen J.A."/>
            <person name="Markowitz V."/>
            <person name="Hugenholtz P."/>
            <person name="Kyrpides N.C."/>
            <person name="Klenk H.P."/>
        </authorList>
    </citation>
    <scope>NUCLEOTIDE SEQUENCE [LARGE SCALE GENOMIC DNA]</scope>
    <source>
        <strain evidence="9">ATCC 29888 / DSM 43827 / JCM 3225 / NBRC 14064 / NCIMB 13271 / NRRL B-12336 / IMRU 3971 / 101</strain>
    </source>
</reference>
<feature type="transmembrane region" description="Helical" evidence="6">
    <location>
        <begin position="12"/>
        <end position="33"/>
    </location>
</feature>
<evidence type="ECO:0000256" key="5">
    <source>
        <dbReference type="ARBA" id="ARBA00023136"/>
    </source>
</evidence>
<feature type="transmembrane region" description="Helical" evidence="6">
    <location>
        <begin position="70"/>
        <end position="90"/>
    </location>
</feature>
<comment type="subcellular location">
    <subcellularLocation>
        <location evidence="1">Cell membrane</location>
        <topology evidence="1">Multi-pass membrane protein</topology>
    </subcellularLocation>
</comment>
<dbReference type="STRING" id="446462.Amir_4805"/>
<organism evidence="8 9">
    <name type="scientific">Actinosynnema mirum (strain ATCC 29888 / DSM 43827 / JCM 3225 / NBRC 14064 / NCIMB 13271 / NRRL B-12336 / IMRU 3971 / 101)</name>
    <dbReference type="NCBI Taxonomy" id="446462"/>
    <lineage>
        <taxon>Bacteria</taxon>
        <taxon>Bacillati</taxon>
        <taxon>Actinomycetota</taxon>
        <taxon>Actinomycetes</taxon>
        <taxon>Pseudonocardiales</taxon>
        <taxon>Pseudonocardiaceae</taxon>
        <taxon>Actinosynnema</taxon>
    </lineage>
</organism>
<evidence type="ECO:0000259" key="7">
    <source>
        <dbReference type="PROSITE" id="PS50850"/>
    </source>
</evidence>
<evidence type="ECO:0000313" key="8">
    <source>
        <dbReference type="EMBL" id="ACU38632.1"/>
    </source>
</evidence>
<keyword evidence="9" id="KW-1185">Reference proteome</keyword>
<evidence type="ECO:0000256" key="6">
    <source>
        <dbReference type="SAM" id="Phobius"/>
    </source>
</evidence>
<dbReference type="HOGENOM" id="CLU_1583073_0_0_11"/>
<dbReference type="PROSITE" id="PS50850">
    <property type="entry name" value="MFS"/>
    <property type="match status" value="1"/>
</dbReference>
<dbReference type="KEGG" id="ami:Amir_4805"/>
<dbReference type="EMBL" id="CP001630">
    <property type="protein sequence ID" value="ACU38632.1"/>
    <property type="molecule type" value="Genomic_DNA"/>
</dbReference>
<dbReference type="Pfam" id="PF07690">
    <property type="entry name" value="MFS_1"/>
    <property type="match status" value="1"/>
</dbReference>
<dbReference type="Gene3D" id="1.20.1250.20">
    <property type="entry name" value="MFS general substrate transporter like domains"/>
    <property type="match status" value="1"/>
</dbReference>
<gene>
    <name evidence="8" type="ordered locus">Amir_4805</name>
</gene>
<dbReference type="GO" id="GO:0022857">
    <property type="term" value="F:transmembrane transporter activity"/>
    <property type="evidence" value="ECO:0007669"/>
    <property type="project" value="InterPro"/>
</dbReference>
<evidence type="ECO:0000256" key="2">
    <source>
        <dbReference type="ARBA" id="ARBA00022448"/>
    </source>
</evidence>
<keyword evidence="4 6" id="KW-1133">Transmembrane helix</keyword>
<dbReference type="InterPro" id="IPR036259">
    <property type="entry name" value="MFS_trans_sf"/>
</dbReference>
<dbReference type="InterPro" id="IPR050930">
    <property type="entry name" value="MFS_Vesicular_Transporter"/>
</dbReference>
<protein>
    <recommendedName>
        <fullName evidence="7">Major facilitator superfamily (MFS) profile domain-containing protein</fullName>
    </recommendedName>
</protein>
<evidence type="ECO:0000256" key="4">
    <source>
        <dbReference type="ARBA" id="ARBA00022989"/>
    </source>
</evidence>
<keyword evidence="3 6" id="KW-0812">Transmembrane</keyword>
<evidence type="ECO:0000256" key="3">
    <source>
        <dbReference type="ARBA" id="ARBA00022692"/>
    </source>
</evidence>
<sequence length="168" mass="16252">MATTGTARPGAAVVVTAIALGVDVFLYSSLVPLLPGLPAVRDSPLLALTATGAAAIAFLEPVLLPHLRDLGLGAAATGLVFAGAALAGGLGAPVAGVLADRLGARGVAALGVALTAAGFALSGQRSDLAVAGLVLVGLGAQFVLAPTPTLALVALLRARRPRPARTSG</sequence>
<dbReference type="GO" id="GO:0005886">
    <property type="term" value="C:plasma membrane"/>
    <property type="evidence" value="ECO:0007669"/>
    <property type="project" value="UniProtKB-SubCell"/>
</dbReference>
<accession>C6WPD0</accession>
<proteinExistence type="predicted"/>
<dbReference type="PANTHER" id="PTHR23506">
    <property type="entry name" value="GH10249P"/>
    <property type="match status" value="1"/>
</dbReference>
<dbReference type="PANTHER" id="PTHR23506:SF23">
    <property type="entry name" value="GH10249P"/>
    <property type="match status" value="1"/>
</dbReference>
<feature type="domain" description="Major facilitator superfamily (MFS) profile" evidence="7">
    <location>
        <begin position="14"/>
        <end position="168"/>
    </location>
</feature>
<dbReference type="Proteomes" id="UP000002213">
    <property type="component" value="Chromosome"/>
</dbReference>
<name>C6WPD0_ACTMD</name>
<keyword evidence="2" id="KW-0813">Transport</keyword>
<dbReference type="AlphaFoldDB" id="C6WPD0"/>
<keyword evidence="5 6" id="KW-0472">Membrane</keyword>